<organism evidence="3 4">
    <name type="scientific">Buddleja alternifolia</name>
    <dbReference type="NCBI Taxonomy" id="168488"/>
    <lineage>
        <taxon>Eukaryota</taxon>
        <taxon>Viridiplantae</taxon>
        <taxon>Streptophyta</taxon>
        <taxon>Embryophyta</taxon>
        <taxon>Tracheophyta</taxon>
        <taxon>Spermatophyta</taxon>
        <taxon>Magnoliopsida</taxon>
        <taxon>eudicotyledons</taxon>
        <taxon>Gunneridae</taxon>
        <taxon>Pentapetalae</taxon>
        <taxon>asterids</taxon>
        <taxon>lamiids</taxon>
        <taxon>Lamiales</taxon>
        <taxon>Scrophulariaceae</taxon>
        <taxon>Buddlejeae</taxon>
        <taxon>Buddleja</taxon>
    </lineage>
</organism>
<protein>
    <recommendedName>
        <fullName evidence="2">Peptidase C14 caspase domain-containing protein</fullName>
    </recommendedName>
</protein>
<dbReference type="GO" id="GO:0004197">
    <property type="term" value="F:cysteine-type endopeptidase activity"/>
    <property type="evidence" value="ECO:0007669"/>
    <property type="project" value="InterPro"/>
</dbReference>
<dbReference type="PANTHER" id="PTHR48104">
    <property type="entry name" value="METACASPASE-4"/>
    <property type="match status" value="1"/>
</dbReference>
<reference evidence="3" key="1">
    <citation type="submission" date="2019-10" db="EMBL/GenBank/DDBJ databases">
        <authorList>
            <person name="Zhang R."/>
            <person name="Pan Y."/>
            <person name="Wang J."/>
            <person name="Ma R."/>
            <person name="Yu S."/>
        </authorList>
    </citation>
    <scope>NUCLEOTIDE SEQUENCE</scope>
    <source>
        <strain evidence="3">LA-IB0</strain>
        <tissue evidence="3">Leaf</tissue>
    </source>
</reference>
<feature type="domain" description="Peptidase C14 caspase" evidence="2">
    <location>
        <begin position="90"/>
        <end position="366"/>
    </location>
</feature>
<proteinExistence type="inferred from homology"/>
<dbReference type="InterPro" id="IPR011600">
    <property type="entry name" value="Pept_C14_caspase"/>
</dbReference>
<gene>
    <name evidence="3" type="ORF">BUALT_Bualt15G0069800</name>
</gene>
<name>A0AAV6WDB9_9LAMI</name>
<dbReference type="Proteomes" id="UP000826271">
    <property type="component" value="Unassembled WGS sequence"/>
</dbReference>
<dbReference type="NCBIfam" id="TIGR01053">
    <property type="entry name" value="LSD1"/>
    <property type="match status" value="1"/>
</dbReference>
<evidence type="ECO:0000256" key="1">
    <source>
        <dbReference type="ARBA" id="ARBA00009005"/>
    </source>
</evidence>
<dbReference type="GO" id="GO:0005737">
    <property type="term" value="C:cytoplasm"/>
    <property type="evidence" value="ECO:0007669"/>
    <property type="project" value="TreeGrafter"/>
</dbReference>
<dbReference type="SUPFAM" id="SSF52129">
    <property type="entry name" value="Caspase-like"/>
    <property type="match status" value="2"/>
</dbReference>
<dbReference type="PANTHER" id="PTHR48104:SF17">
    <property type="entry name" value="METACASPASE-3"/>
    <property type="match status" value="1"/>
</dbReference>
<dbReference type="InterPro" id="IPR050452">
    <property type="entry name" value="Metacaspase"/>
</dbReference>
<dbReference type="EMBL" id="WHWC01000015">
    <property type="protein sequence ID" value="KAG8368669.1"/>
    <property type="molecule type" value="Genomic_DNA"/>
</dbReference>
<feature type="domain" description="Peptidase C14 caspase" evidence="2">
    <location>
        <begin position="571"/>
        <end position="830"/>
    </location>
</feature>
<dbReference type="InterPro" id="IPR029030">
    <property type="entry name" value="Caspase-like_dom_sf"/>
</dbReference>
<dbReference type="Pfam" id="PF00656">
    <property type="entry name" value="Peptidase_C14"/>
    <property type="match status" value="2"/>
</dbReference>
<evidence type="ECO:0000313" key="3">
    <source>
        <dbReference type="EMBL" id="KAG8368669.1"/>
    </source>
</evidence>
<dbReference type="GO" id="GO:0006508">
    <property type="term" value="P:proteolysis"/>
    <property type="evidence" value="ECO:0007669"/>
    <property type="project" value="InterPro"/>
</dbReference>
<dbReference type="Gene3D" id="3.40.50.12660">
    <property type="match status" value="2"/>
</dbReference>
<comment type="caution">
    <text evidence="3">The sequence shown here is derived from an EMBL/GenBank/DDBJ whole genome shotgun (WGS) entry which is preliminary data.</text>
</comment>
<dbReference type="AlphaFoldDB" id="A0AAV6WDB9"/>
<accession>A0AAV6WDB9</accession>
<comment type="similarity">
    <text evidence="1">Belongs to the peptidase C14B family.</text>
</comment>
<evidence type="ECO:0000259" key="2">
    <source>
        <dbReference type="Pfam" id="PF00656"/>
    </source>
</evidence>
<keyword evidence="4" id="KW-1185">Reference proteome</keyword>
<sequence>MASKTMRCSYCRTQIVVPPYAHAIQCAACQTIIRFQPNDQTHNSFMQRFKPSNIKASIKSYSGSGISDSVNFPQQARPSPPVVPVSVHGRKRAVLCGISYYGQRYKLDGTVNDVKSMRYFLTQRLGFPSDSILILTEEASDPSLIPTGNNIRKALKWLVQGCQSGDSLVFHYSGHGSQQLDFNRDEVDGYDEILWPVDYQTEGTILDDEINATIVRPLPRGATLHAIIDACHSGTILDLPFVCRINREGYYNWEDHRLPYTAYKGTNGGYAISISACNDNQSSGDTTKLHINNEKWSNNVKFVQAFTGKATGALTYSFIKTLEQEPGVTYGRLLMAMHKIIGAARGELGLSSNVSHLSQKPQLSSSHKFNIHSKPFNLSSFKVKVAWILQKLHINNEKGSNNIKFVQAFTGKATGALTYSFVKTLEQEQGVTYGRLLMAMHKIIGAARGELGLSSNVSHLSQPNESENGSWGLNPLGKEKESDSHLSFVLEQCAVCQTIIRLQHNDPFGQTHNSICCATNRLKDMPHTASNNTNMMVPRMNNYSSGTSGFGYYPEQARFSAPGVPVSAHGRKRAVLCGVSYYGQRCRLNGTVNDVKCMRNFLIHRLAFPSDSILILTEEESDPSLIPTKGNIRKALKWLVQGCQSGDSLVFHYSGHGSQQLDLDGDEVDGYDETLWPVDHQIEGAILDDEINATIVRPLPRGAKLHAIIDACHSGTILDLPFVCRINREGYYKWEDQSLPHAAYKGTSGGYAISISACDDHQQSGDTTAFTGAAAGALTYSFVKALEQEPRLSYGSLLMAMSKGIDAARKEVGLSSNASHLSQEPQLSSSHKFDIHSKPFTL</sequence>
<evidence type="ECO:0000313" key="4">
    <source>
        <dbReference type="Proteomes" id="UP000826271"/>
    </source>
</evidence>